<proteinExistence type="predicted"/>
<organism evidence="2 3">
    <name type="scientific">Eiseniibacteriota bacterium</name>
    <dbReference type="NCBI Taxonomy" id="2212470"/>
    <lineage>
        <taxon>Bacteria</taxon>
        <taxon>Candidatus Eiseniibacteriota</taxon>
    </lineage>
</organism>
<reference evidence="2" key="2">
    <citation type="journal article" date="2021" name="Microbiome">
        <title>Successional dynamics and alternative stable states in a saline activated sludge microbial community over 9 years.</title>
        <authorList>
            <person name="Wang Y."/>
            <person name="Ye J."/>
            <person name="Ju F."/>
            <person name="Liu L."/>
            <person name="Boyd J.A."/>
            <person name="Deng Y."/>
            <person name="Parks D.H."/>
            <person name="Jiang X."/>
            <person name="Yin X."/>
            <person name="Woodcroft B.J."/>
            <person name="Tyson G.W."/>
            <person name="Hugenholtz P."/>
            <person name="Polz M.F."/>
            <person name="Zhang T."/>
        </authorList>
    </citation>
    <scope>NUCLEOTIDE SEQUENCE</scope>
    <source>
        <strain evidence="2">HKST-UBA02</strain>
    </source>
</reference>
<gene>
    <name evidence="2" type="ORF">KDA27_14025</name>
</gene>
<comment type="caution">
    <text evidence="2">The sequence shown here is derived from an EMBL/GenBank/DDBJ whole genome shotgun (WGS) entry which is preliminary data.</text>
</comment>
<evidence type="ECO:0000256" key="1">
    <source>
        <dbReference type="SAM" id="SignalP"/>
    </source>
</evidence>
<dbReference type="EMBL" id="JAGQHS010000072">
    <property type="protein sequence ID" value="MCA9756918.1"/>
    <property type="molecule type" value="Genomic_DNA"/>
</dbReference>
<dbReference type="Proteomes" id="UP000739538">
    <property type="component" value="Unassembled WGS sequence"/>
</dbReference>
<feature type="signal peptide" evidence="1">
    <location>
        <begin position="1"/>
        <end position="20"/>
    </location>
</feature>
<accession>A0A956NFI0</accession>
<evidence type="ECO:0008006" key="4">
    <source>
        <dbReference type="Google" id="ProtNLM"/>
    </source>
</evidence>
<evidence type="ECO:0000313" key="3">
    <source>
        <dbReference type="Proteomes" id="UP000739538"/>
    </source>
</evidence>
<evidence type="ECO:0000313" key="2">
    <source>
        <dbReference type="EMBL" id="MCA9756918.1"/>
    </source>
</evidence>
<feature type="chain" id="PRO_5037262485" description="PEP-CTERM sorting domain-containing protein" evidence="1">
    <location>
        <begin position="21"/>
        <end position="215"/>
    </location>
</feature>
<name>A0A956NFI0_UNCEI</name>
<sequence>MKKIVTALALTAIVAGSVSAREFTPFSGTPAPEPESGSDVCLEYDGGSAFFGGFGSYYGWSQNTVVHFEAPAGTWTLSEAQYYLYGGGAGSRTADAYTNTTGLSNEPTVPTHNSISWTPSFGAVGFESVDISSYGIMLNGGDLFGVGTTLLPGDGISVFYASSDGNPGYSWSNWYGIWYNDTADFDLDDGIRACLTGDVVPVEEKTWGGIKSLYK</sequence>
<reference evidence="2" key="1">
    <citation type="submission" date="2020-04" db="EMBL/GenBank/DDBJ databases">
        <authorList>
            <person name="Zhang T."/>
        </authorList>
    </citation>
    <scope>NUCLEOTIDE SEQUENCE</scope>
    <source>
        <strain evidence="2">HKST-UBA02</strain>
    </source>
</reference>
<protein>
    <recommendedName>
        <fullName evidence="4">PEP-CTERM sorting domain-containing protein</fullName>
    </recommendedName>
</protein>
<dbReference type="AlphaFoldDB" id="A0A956NFI0"/>
<keyword evidence="1" id="KW-0732">Signal</keyword>